<comment type="caution">
    <text evidence="2">The sequence shown here is derived from an EMBL/GenBank/DDBJ whole genome shotgun (WGS) entry which is preliminary data.</text>
</comment>
<evidence type="ECO:0000259" key="1">
    <source>
        <dbReference type="PROSITE" id="PS50878"/>
    </source>
</evidence>
<reference evidence="2 3" key="1">
    <citation type="submission" date="2013-05" db="EMBL/GenBank/DDBJ databases">
        <title>Draft genome sequence of Rubidibacter lacunae KORDI 51-2.</title>
        <authorList>
            <person name="Choi D.H."/>
            <person name="Noh J.H."/>
            <person name="Kwon K.-K."/>
            <person name="Lee J.-H."/>
            <person name="Ryu J.-Y."/>
        </authorList>
    </citation>
    <scope>NUCLEOTIDE SEQUENCE [LARGE SCALE GENOMIC DNA]</scope>
    <source>
        <strain evidence="2 3">KORDI 51-2</strain>
    </source>
</reference>
<dbReference type="InterPro" id="IPR051083">
    <property type="entry name" value="GrpII_Intron_Splice-Mob/Def"/>
</dbReference>
<dbReference type="STRING" id="582515.KR51_00015720"/>
<dbReference type="InterPro" id="IPR043502">
    <property type="entry name" value="DNA/RNA_pol_sf"/>
</dbReference>
<dbReference type="CDD" id="cd01646">
    <property type="entry name" value="RT_Bac_retron_I"/>
    <property type="match status" value="1"/>
</dbReference>
<feature type="domain" description="Reverse transcriptase" evidence="1">
    <location>
        <begin position="1"/>
        <end position="288"/>
    </location>
</feature>
<keyword evidence="2" id="KW-0548">Nucleotidyltransferase</keyword>
<keyword evidence="3" id="KW-1185">Reference proteome</keyword>
<dbReference type="eggNOG" id="COG3344">
    <property type="taxonomic scope" value="Bacteria"/>
</dbReference>
<dbReference type="Pfam" id="PF00078">
    <property type="entry name" value="RVT_1"/>
    <property type="match status" value="1"/>
</dbReference>
<accession>U5DJ63</accession>
<protein>
    <submittedName>
        <fullName evidence="2">Retron-type reverse transcriptase</fullName>
    </submittedName>
</protein>
<dbReference type="RefSeq" id="WP_022606285.1">
    <property type="nucleotide sequence ID" value="NZ_ASSJ01000041.1"/>
</dbReference>
<dbReference type="PANTHER" id="PTHR34047:SF8">
    <property type="entry name" value="PROTEIN YKFC"/>
    <property type="match status" value="1"/>
</dbReference>
<evidence type="ECO:0000313" key="2">
    <source>
        <dbReference type="EMBL" id="ERN41726.1"/>
    </source>
</evidence>
<dbReference type="OrthoDB" id="9780724at2"/>
<sequence>MKRYGNLWPEIIDFDNLLLAARNAQRGKRYRDNVLAFNANLASELTRLQTELNEQRYVPGGYHTFEIRDPKPRLISAAPYRDRVVHHALCNVIQWRIERSFIHDSYANRLGYGTHRALKRFTTFARSHRYVLQCDIRKYFPSIDREILKTLLRRKLKCPQTLWLADTIIDASVRHGDLSAADARHFPGDELLTPLERRRGLPIGNLTSQFFANLYLNGLDHFVNEQLRVPHYLRYADDFALFSNDRAQLVAAREAIAVYLETLRLQLHPIKTQLFETRHGANFVGFRVLGDRVRVRNDNLQRSRRRLRKLQREYGVGAIAPEKIAQRLQSWDAHLRHGDTYRLRQCIFANLRFELLGDRDRLEPTECIRERVNA</sequence>
<keyword evidence="2" id="KW-0695">RNA-directed DNA polymerase</keyword>
<dbReference type="PROSITE" id="PS50878">
    <property type="entry name" value="RT_POL"/>
    <property type="match status" value="1"/>
</dbReference>
<proteinExistence type="predicted"/>
<gene>
    <name evidence="2" type="ORF">KR51_00015720</name>
</gene>
<dbReference type="Proteomes" id="UP000016960">
    <property type="component" value="Unassembled WGS sequence"/>
</dbReference>
<name>U5DJ63_9CHRO</name>
<dbReference type="SUPFAM" id="SSF56672">
    <property type="entry name" value="DNA/RNA polymerases"/>
    <property type="match status" value="1"/>
</dbReference>
<dbReference type="InterPro" id="IPR000477">
    <property type="entry name" value="RT_dom"/>
</dbReference>
<dbReference type="AlphaFoldDB" id="U5DJ63"/>
<dbReference type="PATRIC" id="fig|582515.4.peg.1774"/>
<dbReference type="GO" id="GO:0003964">
    <property type="term" value="F:RNA-directed DNA polymerase activity"/>
    <property type="evidence" value="ECO:0007669"/>
    <property type="project" value="UniProtKB-KW"/>
</dbReference>
<keyword evidence="2" id="KW-0808">Transferase</keyword>
<dbReference type="EMBL" id="ASSJ01000041">
    <property type="protein sequence ID" value="ERN41726.1"/>
    <property type="molecule type" value="Genomic_DNA"/>
</dbReference>
<dbReference type="PANTHER" id="PTHR34047">
    <property type="entry name" value="NUCLEAR INTRON MATURASE 1, MITOCHONDRIAL-RELATED"/>
    <property type="match status" value="1"/>
</dbReference>
<evidence type="ECO:0000313" key="3">
    <source>
        <dbReference type="Proteomes" id="UP000016960"/>
    </source>
</evidence>
<dbReference type="InParanoid" id="U5DJ63"/>
<organism evidence="2 3">
    <name type="scientific">Rubidibacter lacunae KORDI 51-2</name>
    <dbReference type="NCBI Taxonomy" id="582515"/>
    <lineage>
        <taxon>Bacteria</taxon>
        <taxon>Bacillati</taxon>
        <taxon>Cyanobacteriota</taxon>
        <taxon>Cyanophyceae</taxon>
        <taxon>Oscillatoriophycideae</taxon>
        <taxon>Chroococcales</taxon>
        <taxon>Aphanothecaceae</taxon>
        <taxon>Rubidibacter</taxon>
    </lineage>
</organism>